<sequence>MHFLSTVLTASCVFAPAFAVSATWQYMEMFSNHTGAVRASDYQTYTLVDSVQVYRDVNSVYTGDQMTCAVYTDCHTLSEADNYGGQVQSDGTVDYITNSAGYCKRKYTVVAEGEQTSLESSVKSGGVGGGDTV</sequence>
<evidence type="ECO:0000256" key="1">
    <source>
        <dbReference type="SAM" id="SignalP"/>
    </source>
</evidence>
<evidence type="ECO:0000313" key="3">
    <source>
        <dbReference type="Proteomes" id="UP000218334"/>
    </source>
</evidence>
<accession>A0A2H3C3U6</accession>
<evidence type="ECO:0000313" key="2">
    <source>
        <dbReference type="EMBL" id="PBK73912.1"/>
    </source>
</evidence>
<proteinExistence type="predicted"/>
<gene>
    <name evidence="2" type="ORF">ARMSODRAFT_971237</name>
</gene>
<protein>
    <submittedName>
        <fullName evidence="2">Uncharacterized protein</fullName>
    </submittedName>
</protein>
<keyword evidence="3" id="KW-1185">Reference proteome</keyword>
<keyword evidence="1" id="KW-0732">Signal</keyword>
<name>A0A2H3C3U6_9AGAR</name>
<dbReference type="EMBL" id="KZ293419">
    <property type="protein sequence ID" value="PBK73912.1"/>
    <property type="molecule type" value="Genomic_DNA"/>
</dbReference>
<dbReference type="AlphaFoldDB" id="A0A2H3C3U6"/>
<reference evidence="3" key="1">
    <citation type="journal article" date="2017" name="Nat. Ecol. Evol.">
        <title>Genome expansion and lineage-specific genetic innovations in the forest pathogenic fungi Armillaria.</title>
        <authorList>
            <person name="Sipos G."/>
            <person name="Prasanna A.N."/>
            <person name="Walter M.C."/>
            <person name="O'Connor E."/>
            <person name="Balint B."/>
            <person name="Krizsan K."/>
            <person name="Kiss B."/>
            <person name="Hess J."/>
            <person name="Varga T."/>
            <person name="Slot J."/>
            <person name="Riley R."/>
            <person name="Boka B."/>
            <person name="Rigling D."/>
            <person name="Barry K."/>
            <person name="Lee J."/>
            <person name="Mihaltcheva S."/>
            <person name="LaButti K."/>
            <person name="Lipzen A."/>
            <person name="Waldron R."/>
            <person name="Moloney N.M."/>
            <person name="Sperisen C."/>
            <person name="Kredics L."/>
            <person name="Vagvoelgyi C."/>
            <person name="Patrignani A."/>
            <person name="Fitzpatrick D."/>
            <person name="Nagy I."/>
            <person name="Doyle S."/>
            <person name="Anderson J.B."/>
            <person name="Grigoriev I.V."/>
            <person name="Gueldener U."/>
            <person name="Muensterkoetter M."/>
            <person name="Nagy L.G."/>
        </authorList>
    </citation>
    <scope>NUCLEOTIDE SEQUENCE [LARGE SCALE GENOMIC DNA]</scope>
    <source>
        <strain evidence="3">28-4</strain>
    </source>
</reference>
<dbReference type="STRING" id="1076256.A0A2H3C3U6"/>
<organism evidence="2 3">
    <name type="scientific">Armillaria solidipes</name>
    <dbReference type="NCBI Taxonomy" id="1076256"/>
    <lineage>
        <taxon>Eukaryota</taxon>
        <taxon>Fungi</taxon>
        <taxon>Dikarya</taxon>
        <taxon>Basidiomycota</taxon>
        <taxon>Agaricomycotina</taxon>
        <taxon>Agaricomycetes</taxon>
        <taxon>Agaricomycetidae</taxon>
        <taxon>Agaricales</taxon>
        <taxon>Marasmiineae</taxon>
        <taxon>Physalacriaceae</taxon>
        <taxon>Armillaria</taxon>
    </lineage>
</organism>
<dbReference type="Proteomes" id="UP000218334">
    <property type="component" value="Unassembled WGS sequence"/>
</dbReference>
<feature type="chain" id="PRO_5013729395" evidence="1">
    <location>
        <begin position="20"/>
        <end position="133"/>
    </location>
</feature>
<feature type="signal peptide" evidence="1">
    <location>
        <begin position="1"/>
        <end position="19"/>
    </location>
</feature>